<name>A0A7D9LD96_PARCT</name>
<dbReference type="EMBL" id="CACRXK020017707">
    <property type="protein sequence ID" value="CAB4031531.1"/>
    <property type="molecule type" value="Genomic_DNA"/>
</dbReference>
<evidence type="ECO:0000313" key="2">
    <source>
        <dbReference type="EMBL" id="CAB4031531.1"/>
    </source>
</evidence>
<dbReference type="GO" id="GO:0003723">
    <property type="term" value="F:RNA binding"/>
    <property type="evidence" value="ECO:0007669"/>
    <property type="project" value="TreeGrafter"/>
</dbReference>
<dbReference type="InterPro" id="IPR050698">
    <property type="entry name" value="MBL"/>
</dbReference>
<dbReference type="SUPFAM" id="SSF56281">
    <property type="entry name" value="Metallo-hydrolase/oxidoreductase"/>
    <property type="match status" value="1"/>
</dbReference>
<dbReference type="GO" id="GO:0005847">
    <property type="term" value="C:mRNA cleavage and polyadenylation specificity factor complex"/>
    <property type="evidence" value="ECO:0007669"/>
    <property type="project" value="TreeGrafter"/>
</dbReference>
<dbReference type="PANTHER" id="PTHR11203:SF11">
    <property type="entry name" value="CLEAVAGE AND POLYADENYLATION SPECIFICITY FACTOR SUBUNIT 3"/>
    <property type="match status" value="1"/>
</dbReference>
<dbReference type="GO" id="GO:0004534">
    <property type="term" value="F:5'-3' RNA exonuclease activity"/>
    <property type="evidence" value="ECO:0007669"/>
    <property type="project" value="TreeGrafter"/>
</dbReference>
<dbReference type="PANTHER" id="PTHR11203">
    <property type="entry name" value="CLEAVAGE AND POLYADENYLATION SPECIFICITY FACTOR FAMILY MEMBER"/>
    <property type="match status" value="1"/>
</dbReference>
<proteinExistence type="predicted"/>
<sequence length="248" mass="27827">TLMTEPEEVPTMSGQKLPRKCSVDYISFSAHTDYEQTSEFIRILEPPHIVLVHGEHNEMGRLKAAIIREYEDKGTHIDVYNPANCQSVELYFRGEKMAKEEFLLSGPTDTLGMFVTSQGTSLRPPLSWTDGLITLGYSFPYVVAVGRGTITVYSILESDKNSIKQVIPFQAGCLTCNAENKVFVCSPRAVFCLVQVPFKRQISMLMEMRKVEEALELAKVAMQTELGSSRDEQVRVVYSRGLGTIEDN</sequence>
<dbReference type="GO" id="GO:0004521">
    <property type="term" value="F:RNA endonuclease activity"/>
    <property type="evidence" value="ECO:0007669"/>
    <property type="project" value="TreeGrafter"/>
</dbReference>
<protein>
    <recommendedName>
        <fullName evidence="1">Zn-dependent metallo-hydrolase RNA specificity domain-containing protein</fullName>
    </recommendedName>
</protein>
<organism evidence="2 3">
    <name type="scientific">Paramuricea clavata</name>
    <name type="common">Red gorgonian</name>
    <name type="synonym">Violescent sea-whip</name>
    <dbReference type="NCBI Taxonomy" id="317549"/>
    <lineage>
        <taxon>Eukaryota</taxon>
        <taxon>Metazoa</taxon>
        <taxon>Cnidaria</taxon>
        <taxon>Anthozoa</taxon>
        <taxon>Octocorallia</taxon>
        <taxon>Malacalcyonacea</taxon>
        <taxon>Plexauridae</taxon>
        <taxon>Paramuricea</taxon>
    </lineage>
</organism>
<accession>A0A7D9LD96</accession>
<feature type="non-terminal residue" evidence="2">
    <location>
        <position position="248"/>
    </location>
</feature>
<dbReference type="InterPro" id="IPR011108">
    <property type="entry name" value="RMMBL"/>
</dbReference>
<dbReference type="GO" id="GO:0006398">
    <property type="term" value="P:mRNA 3'-end processing by stem-loop binding and cleavage"/>
    <property type="evidence" value="ECO:0007669"/>
    <property type="project" value="TreeGrafter"/>
</dbReference>
<reference evidence="2" key="1">
    <citation type="submission" date="2020-04" db="EMBL/GenBank/DDBJ databases">
        <authorList>
            <person name="Alioto T."/>
            <person name="Alioto T."/>
            <person name="Gomez Garrido J."/>
        </authorList>
    </citation>
    <scope>NUCLEOTIDE SEQUENCE</scope>
    <source>
        <strain evidence="2">A484AB</strain>
    </source>
</reference>
<feature type="domain" description="Zn-dependent metallo-hydrolase RNA specificity" evidence="1">
    <location>
        <begin position="17"/>
        <end position="77"/>
    </location>
</feature>
<gene>
    <name evidence="2" type="ORF">PACLA_8A059859</name>
</gene>
<dbReference type="Proteomes" id="UP001152795">
    <property type="component" value="Unassembled WGS sequence"/>
</dbReference>
<dbReference type="AlphaFoldDB" id="A0A7D9LD96"/>
<evidence type="ECO:0000313" key="3">
    <source>
        <dbReference type="Proteomes" id="UP001152795"/>
    </source>
</evidence>
<dbReference type="InterPro" id="IPR036866">
    <property type="entry name" value="RibonucZ/Hydroxyglut_hydro"/>
</dbReference>
<evidence type="ECO:0000259" key="1">
    <source>
        <dbReference type="Pfam" id="PF07521"/>
    </source>
</evidence>
<comment type="caution">
    <text evidence="2">The sequence shown here is derived from an EMBL/GenBank/DDBJ whole genome shotgun (WGS) entry which is preliminary data.</text>
</comment>
<keyword evidence="3" id="KW-1185">Reference proteome</keyword>
<dbReference type="OrthoDB" id="10249535at2759"/>
<dbReference type="Pfam" id="PF07521">
    <property type="entry name" value="RMMBL"/>
    <property type="match status" value="1"/>
</dbReference>
<dbReference type="Gene3D" id="3.60.15.10">
    <property type="entry name" value="Ribonuclease Z/Hydroxyacylglutathione hydrolase-like"/>
    <property type="match status" value="1"/>
</dbReference>